<comment type="caution">
    <text evidence="6">The sequence shown here is derived from an EMBL/GenBank/DDBJ whole genome shotgun (WGS) entry which is preliminary data.</text>
</comment>
<dbReference type="InterPro" id="IPR050840">
    <property type="entry name" value="Adaptor_Complx_Large_Subunit"/>
</dbReference>
<dbReference type="InterPro" id="IPR002553">
    <property type="entry name" value="Clathrin/coatomer_adapt-like_N"/>
</dbReference>
<dbReference type="Pfam" id="PF01602">
    <property type="entry name" value="Adaptin_N"/>
    <property type="match status" value="1"/>
</dbReference>
<gene>
    <name evidence="6" type="ORF">AAHA92_12303</name>
</gene>
<evidence type="ECO:0000256" key="4">
    <source>
        <dbReference type="ARBA" id="ARBA00023136"/>
    </source>
</evidence>
<proteinExistence type="predicted"/>
<protein>
    <submittedName>
        <fullName evidence="6">AP-1 complex subunit gamma-2-like isoform X2</fullName>
    </submittedName>
</protein>
<feature type="domain" description="Clathrin/coatomer adaptor adaptin-like N-terminal" evidence="5">
    <location>
        <begin position="11"/>
        <end position="332"/>
    </location>
</feature>
<evidence type="ECO:0000313" key="6">
    <source>
        <dbReference type="EMBL" id="KAL1556719.1"/>
    </source>
</evidence>
<dbReference type="EMBL" id="JBEAFC010000005">
    <property type="protein sequence ID" value="KAL1556719.1"/>
    <property type="molecule type" value="Genomic_DNA"/>
</dbReference>
<name>A0ABD1HNG0_SALDI</name>
<dbReference type="Gene3D" id="1.25.10.10">
    <property type="entry name" value="Leucine-rich Repeat Variant"/>
    <property type="match status" value="1"/>
</dbReference>
<keyword evidence="4" id="KW-0472">Membrane</keyword>
<keyword evidence="7" id="KW-1185">Reference proteome</keyword>
<dbReference type="InterPro" id="IPR011989">
    <property type="entry name" value="ARM-like"/>
</dbReference>
<dbReference type="GO" id="GO:0015031">
    <property type="term" value="P:protein transport"/>
    <property type="evidence" value="ECO:0007669"/>
    <property type="project" value="UniProtKB-KW"/>
</dbReference>
<dbReference type="Proteomes" id="UP001567538">
    <property type="component" value="Unassembled WGS sequence"/>
</dbReference>
<dbReference type="GO" id="GO:0012505">
    <property type="term" value="C:endomembrane system"/>
    <property type="evidence" value="ECO:0007669"/>
    <property type="project" value="UniProtKB-SubCell"/>
</dbReference>
<dbReference type="PANTHER" id="PTHR22780">
    <property type="entry name" value="ADAPTIN, ALPHA/GAMMA/EPSILON"/>
    <property type="match status" value="1"/>
</dbReference>
<comment type="subcellular location">
    <subcellularLocation>
        <location evidence="1">Endomembrane system</location>
    </subcellularLocation>
</comment>
<accession>A0ABD1HNG0</accession>
<organism evidence="6 7">
    <name type="scientific">Salvia divinorum</name>
    <name type="common">Maria pastora</name>
    <name type="synonym">Diviner's sage</name>
    <dbReference type="NCBI Taxonomy" id="28513"/>
    <lineage>
        <taxon>Eukaryota</taxon>
        <taxon>Viridiplantae</taxon>
        <taxon>Streptophyta</taxon>
        <taxon>Embryophyta</taxon>
        <taxon>Tracheophyta</taxon>
        <taxon>Spermatophyta</taxon>
        <taxon>Magnoliopsida</taxon>
        <taxon>eudicotyledons</taxon>
        <taxon>Gunneridae</taxon>
        <taxon>Pentapetalae</taxon>
        <taxon>asterids</taxon>
        <taxon>lamiids</taxon>
        <taxon>Lamiales</taxon>
        <taxon>Lamiaceae</taxon>
        <taxon>Nepetoideae</taxon>
        <taxon>Mentheae</taxon>
        <taxon>Salviinae</taxon>
        <taxon>Salvia</taxon>
        <taxon>Salvia subgen. Calosphace</taxon>
    </lineage>
</organism>
<keyword evidence="2" id="KW-0813">Transport</keyword>
<sequence length="536" mass="58286">MNSPYAPEYDISGITDPFLHIRLLKLLRVLGEGDADASDSMNDLLAQVATKTESNKNADNGGLRVLAVNILGRFLSSRDNNIRYVALNMLMKAMALDSQAVQRHRATILECVKDPDASIRKRALELVYLLVNENYVKQLTKDLVDYLEVSDPEFKGDLSAKICTIVEKFSPEKIWYIDQMLKVLSEAGNYVKDDVWHALIVVITNAPNLHGYTVRSLYKAVQTISEQETLLRVAVWCIGEYADLLISNAGMLDIEDPVTVTEADAVDVVENAIGRDSSDLTTRAMCLIALLKLSSRFPSLSKRINDIIHHHKRSLVLELQQRAIEFNSIIGKHEKIRSALVERMPVLDEATFSGRRAGSVPNVVSTSQGAPPKIPNGVAKPVSPPLVDLLDLSSDDVPSGGGDFLHDLLGVDMSSAPSQGTNQTSKSGTDMLLDLLSNGDPPAQSTSSALDILSISQDNQSAGDLLGKLPTPSPSVQATTPAGSSIMMDLMDDFGTSPSVSVSDIPAYPSIVAREQLPESNFQLLKGAWQPTDHTN</sequence>
<evidence type="ECO:0000259" key="5">
    <source>
        <dbReference type="Pfam" id="PF01602"/>
    </source>
</evidence>
<dbReference type="AlphaFoldDB" id="A0ABD1HNG0"/>
<evidence type="ECO:0000256" key="3">
    <source>
        <dbReference type="ARBA" id="ARBA00022927"/>
    </source>
</evidence>
<dbReference type="SUPFAM" id="SSF48371">
    <property type="entry name" value="ARM repeat"/>
    <property type="match status" value="1"/>
</dbReference>
<evidence type="ECO:0000256" key="1">
    <source>
        <dbReference type="ARBA" id="ARBA00004308"/>
    </source>
</evidence>
<evidence type="ECO:0000313" key="7">
    <source>
        <dbReference type="Proteomes" id="UP001567538"/>
    </source>
</evidence>
<evidence type="ECO:0000256" key="2">
    <source>
        <dbReference type="ARBA" id="ARBA00022448"/>
    </source>
</evidence>
<keyword evidence="3" id="KW-0653">Protein transport</keyword>
<dbReference type="InterPro" id="IPR016024">
    <property type="entry name" value="ARM-type_fold"/>
</dbReference>
<dbReference type="GO" id="GO:0005737">
    <property type="term" value="C:cytoplasm"/>
    <property type="evidence" value="ECO:0007669"/>
    <property type="project" value="UniProtKB-ARBA"/>
</dbReference>
<reference evidence="6 7" key="1">
    <citation type="submission" date="2024-06" db="EMBL/GenBank/DDBJ databases">
        <title>A chromosome level genome sequence of Diviner's sage (Salvia divinorum).</title>
        <authorList>
            <person name="Ford S.A."/>
            <person name="Ro D.-K."/>
            <person name="Ness R.W."/>
            <person name="Phillips M.A."/>
        </authorList>
    </citation>
    <scope>NUCLEOTIDE SEQUENCE [LARGE SCALE GENOMIC DNA]</scope>
    <source>
        <strain evidence="6">SAF-2024a</strain>
        <tissue evidence="6">Leaf</tissue>
    </source>
</reference>